<evidence type="ECO:0000259" key="15">
    <source>
        <dbReference type="Pfam" id="PF24858"/>
    </source>
</evidence>
<evidence type="ECO:0000256" key="9">
    <source>
        <dbReference type="ARBA" id="ARBA00038190"/>
    </source>
</evidence>
<dbReference type="InterPro" id="IPR051689">
    <property type="entry name" value="Sterol_desaturase/TMEM195"/>
</dbReference>
<dbReference type="EC" id="1.14.16.5" evidence="10"/>
<keyword evidence="4" id="KW-0256">Endoplasmic reticulum</keyword>
<evidence type="ECO:0000256" key="4">
    <source>
        <dbReference type="ARBA" id="ARBA00022824"/>
    </source>
</evidence>
<feature type="transmembrane region" description="Helical" evidence="13">
    <location>
        <begin position="403"/>
        <end position="421"/>
    </location>
</feature>
<dbReference type="Pfam" id="PF04116">
    <property type="entry name" value="FA_hydroxylase"/>
    <property type="match status" value="1"/>
</dbReference>
<evidence type="ECO:0000256" key="13">
    <source>
        <dbReference type="SAM" id="Phobius"/>
    </source>
</evidence>
<dbReference type="GO" id="GO:0005789">
    <property type="term" value="C:endoplasmic reticulum membrane"/>
    <property type="evidence" value="ECO:0007669"/>
    <property type="project" value="UniProtKB-SubCell"/>
</dbReference>
<evidence type="ECO:0000256" key="12">
    <source>
        <dbReference type="ARBA" id="ARBA00047556"/>
    </source>
</evidence>
<dbReference type="PANTHER" id="PTHR21624">
    <property type="entry name" value="STEROL DESATURASE-RELATED PROTEIN"/>
    <property type="match status" value="1"/>
</dbReference>
<evidence type="ECO:0000256" key="2">
    <source>
        <dbReference type="ARBA" id="ARBA00004477"/>
    </source>
</evidence>
<dbReference type="GO" id="GO:0006643">
    <property type="term" value="P:membrane lipid metabolic process"/>
    <property type="evidence" value="ECO:0007669"/>
    <property type="project" value="TreeGrafter"/>
</dbReference>
<keyword evidence="6" id="KW-0560">Oxidoreductase</keyword>
<dbReference type="InterPro" id="IPR056853">
    <property type="entry name" value="AGMP_C"/>
</dbReference>
<proteinExistence type="inferred from homology"/>
<feature type="transmembrane region" description="Helical" evidence="13">
    <location>
        <begin position="373"/>
        <end position="391"/>
    </location>
</feature>
<keyword evidence="8 13" id="KW-0472">Membrane</keyword>
<gene>
    <name evidence="16" type="ORF">TCNE_LOCUS5843</name>
</gene>
<evidence type="ECO:0000259" key="14">
    <source>
        <dbReference type="Pfam" id="PF04116"/>
    </source>
</evidence>
<dbReference type="GO" id="GO:0008610">
    <property type="term" value="P:lipid biosynthetic process"/>
    <property type="evidence" value="ECO:0007669"/>
    <property type="project" value="InterPro"/>
</dbReference>
<evidence type="ECO:0000313" key="16">
    <source>
        <dbReference type="EMBL" id="VDM37087.1"/>
    </source>
</evidence>
<organism evidence="17 18">
    <name type="scientific">Toxocara canis</name>
    <name type="common">Canine roundworm</name>
    <dbReference type="NCBI Taxonomy" id="6265"/>
    <lineage>
        <taxon>Eukaryota</taxon>
        <taxon>Metazoa</taxon>
        <taxon>Ecdysozoa</taxon>
        <taxon>Nematoda</taxon>
        <taxon>Chromadorea</taxon>
        <taxon>Rhabditida</taxon>
        <taxon>Spirurina</taxon>
        <taxon>Ascaridomorpha</taxon>
        <taxon>Ascaridoidea</taxon>
        <taxon>Toxocaridae</taxon>
        <taxon>Toxocara</taxon>
    </lineage>
</organism>
<dbReference type="PANTHER" id="PTHR21624:SF4">
    <property type="entry name" value="ALKYLGLYCEROL MONOOXYGENASE"/>
    <property type="match status" value="1"/>
</dbReference>
<dbReference type="GO" id="GO:0005506">
    <property type="term" value="F:iron ion binding"/>
    <property type="evidence" value="ECO:0007669"/>
    <property type="project" value="InterPro"/>
</dbReference>
<feature type="transmembrane region" description="Helical" evidence="13">
    <location>
        <begin position="62"/>
        <end position="82"/>
    </location>
</feature>
<evidence type="ECO:0000256" key="1">
    <source>
        <dbReference type="ARBA" id="ARBA00001962"/>
    </source>
</evidence>
<comment type="catalytic activity">
    <reaction evidence="12">
        <text>1-O-(1,2-saturated-alkyl)-sn-glycerol + (6R)-L-erythro-5,6,7,8-tetrahydrobiopterin + O2 = a 1-(1-hydroxyalkyl)-sn-glycerol + (6R)-L-erythro-6,7-dihydrobiopterin + H2O</text>
        <dbReference type="Rhea" id="RHEA:36255"/>
        <dbReference type="ChEBI" id="CHEBI:15377"/>
        <dbReference type="ChEBI" id="CHEBI:15379"/>
        <dbReference type="ChEBI" id="CHEBI:43120"/>
        <dbReference type="ChEBI" id="CHEBI:59560"/>
        <dbReference type="ChEBI" id="CHEBI:73418"/>
        <dbReference type="ChEBI" id="CHEBI:83957"/>
        <dbReference type="EC" id="1.14.16.5"/>
    </reaction>
</comment>
<dbReference type="EMBL" id="UYWY01019400">
    <property type="protein sequence ID" value="VDM37087.1"/>
    <property type="molecule type" value="Genomic_DNA"/>
</dbReference>
<evidence type="ECO:0000256" key="5">
    <source>
        <dbReference type="ARBA" id="ARBA00022989"/>
    </source>
</evidence>
<reference evidence="18" key="1">
    <citation type="submission" date="2016-06" db="UniProtKB">
        <authorList>
            <consortium name="WormBaseParasite"/>
        </authorList>
    </citation>
    <scope>IDENTIFICATION</scope>
</reference>
<feature type="transmembrane region" description="Helical" evidence="13">
    <location>
        <begin position="428"/>
        <end position="445"/>
    </location>
</feature>
<feature type="domain" description="Fatty acid hydroxylase" evidence="14">
    <location>
        <begin position="136"/>
        <end position="268"/>
    </location>
</feature>
<dbReference type="WBParaSite" id="TCNE_0000584301-mRNA-1">
    <property type="protein sequence ID" value="TCNE_0000584301-mRNA-1"/>
    <property type="gene ID" value="TCNE_0000584301"/>
</dbReference>
<dbReference type="Pfam" id="PF24858">
    <property type="entry name" value="AGMP_C"/>
    <property type="match status" value="1"/>
</dbReference>
<dbReference type="GO" id="GO:0050479">
    <property type="term" value="F:glyceryl-ether monooxygenase activity"/>
    <property type="evidence" value="ECO:0007669"/>
    <property type="project" value="UniProtKB-EC"/>
</dbReference>
<keyword evidence="3 13" id="KW-0812">Transmembrane</keyword>
<protein>
    <recommendedName>
        <fullName evidence="11">Alkylglycerol monooxygenase</fullName>
        <ecNumber evidence="10">1.14.16.5</ecNumber>
    </recommendedName>
</protein>
<evidence type="ECO:0000256" key="8">
    <source>
        <dbReference type="ARBA" id="ARBA00023136"/>
    </source>
</evidence>
<evidence type="ECO:0000256" key="3">
    <source>
        <dbReference type="ARBA" id="ARBA00022692"/>
    </source>
</evidence>
<feature type="domain" description="Alkylglycerol monooxygenase C-terminal" evidence="15">
    <location>
        <begin position="373"/>
        <end position="444"/>
    </location>
</feature>
<evidence type="ECO:0000313" key="18">
    <source>
        <dbReference type="WBParaSite" id="TCNE_0000584301-mRNA-1"/>
    </source>
</evidence>
<reference evidence="16 17" key="2">
    <citation type="submission" date="2018-11" db="EMBL/GenBank/DDBJ databases">
        <authorList>
            <consortium name="Pathogen Informatics"/>
        </authorList>
    </citation>
    <scope>NUCLEOTIDE SEQUENCE [LARGE SCALE GENOMIC DNA]</scope>
</reference>
<dbReference type="Proteomes" id="UP000050794">
    <property type="component" value="Unassembled WGS sequence"/>
</dbReference>
<evidence type="ECO:0000256" key="11">
    <source>
        <dbReference type="ARBA" id="ARBA00040992"/>
    </source>
</evidence>
<feature type="transmembrane region" description="Helical" evidence="13">
    <location>
        <begin position="103"/>
        <end position="121"/>
    </location>
</feature>
<name>A0A183UBH3_TOXCA</name>
<sequence length="510" mass="59782">MEKFANSTYDFLSRIFTNTSLAHRLLHRLDLTNLRHTYYLITPNETMVATIEEVPNYNVQVVSAWFILFISFEFLILVFSGHDDRIALNDSVTSICAGMLSQCFKFGGRTIAIFAYIYIWNNFRIFDNPWDSPWTWIFCLFFQDFVYYLGHRAVHEAGFFWGLHAIHHSSEYYNFSTALRQAAIQDAGLAIYDVLQAFFIPPPIFLVHRYFSEIYQFTLHTSLFDHYGPLGLLINTPSHHRVHHGRNPYCVDRNYGGVFIVWDKLFNTFEAERKDDPPIYGLIKRENTFNQLWLQFHVLKELLTDKWRTKDEKGQSIFKGIEKIKAVFYPPAYLPGTQVRHFFHWWSLADSSEGVPEVEKVVIKYNPPLERWLKWYCFVHFIILLAVFFHFEYDRIELSSLQFLIKIVFFVFTMQCLSAFFDLKSHAPYMELLRCSTVIGYYFYLMTDNVGAGPNRLFMLVFFASSAALWSGFCVHKAHEKRRIATASMKGQNVGAAESTNPKIQVIKGR</sequence>
<evidence type="ECO:0000313" key="17">
    <source>
        <dbReference type="Proteomes" id="UP000050794"/>
    </source>
</evidence>
<comment type="similarity">
    <text evidence="9">Belongs to the sterol desaturase family. TMEM195 subfamily.</text>
</comment>
<comment type="cofactor">
    <cofactor evidence="1">
        <name>Fe cation</name>
        <dbReference type="ChEBI" id="CHEBI:24875"/>
    </cofactor>
</comment>
<evidence type="ECO:0000256" key="6">
    <source>
        <dbReference type="ARBA" id="ARBA00023002"/>
    </source>
</evidence>
<keyword evidence="7" id="KW-0408">Iron</keyword>
<feature type="transmembrane region" description="Helical" evidence="13">
    <location>
        <begin position="457"/>
        <end position="475"/>
    </location>
</feature>
<keyword evidence="5 13" id="KW-1133">Transmembrane helix</keyword>
<comment type="subcellular location">
    <subcellularLocation>
        <location evidence="2">Endoplasmic reticulum membrane</location>
        <topology evidence="2">Multi-pass membrane protein</topology>
    </subcellularLocation>
</comment>
<evidence type="ECO:0000256" key="7">
    <source>
        <dbReference type="ARBA" id="ARBA00023004"/>
    </source>
</evidence>
<dbReference type="InterPro" id="IPR006694">
    <property type="entry name" value="Fatty_acid_hydroxylase"/>
</dbReference>
<evidence type="ECO:0000256" key="10">
    <source>
        <dbReference type="ARBA" id="ARBA00039026"/>
    </source>
</evidence>
<dbReference type="AlphaFoldDB" id="A0A183UBH3"/>
<keyword evidence="17" id="KW-1185">Reference proteome</keyword>
<accession>A0A183UBH3</accession>